<comment type="similarity">
    <text evidence="3">Belongs to the EME1/MMS4 family.</text>
</comment>
<reference evidence="16 17" key="1">
    <citation type="submission" date="2016-07" db="EMBL/GenBank/DDBJ databases">
        <title>Pervasive Adenine N6-methylation of Active Genes in Fungi.</title>
        <authorList>
            <consortium name="DOE Joint Genome Institute"/>
            <person name="Mondo S.J."/>
            <person name="Dannebaum R.O."/>
            <person name="Kuo R.C."/>
            <person name="Labutti K."/>
            <person name="Haridas S."/>
            <person name="Kuo A."/>
            <person name="Salamov A."/>
            <person name="Ahrendt S.R."/>
            <person name="Lipzen A."/>
            <person name="Sullivan W."/>
            <person name="Andreopoulos W.B."/>
            <person name="Clum A."/>
            <person name="Lindquist E."/>
            <person name="Daum C."/>
            <person name="Ramamoorthy G.K."/>
            <person name="Gryganskyi A."/>
            <person name="Culley D."/>
            <person name="Magnuson J.K."/>
            <person name="James T.Y."/>
            <person name="O'Malley M.A."/>
            <person name="Stajich J.E."/>
            <person name="Spatafora J.W."/>
            <person name="Visel A."/>
            <person name="Grigoriev I.V."/>
        </authorList>
    </citation>
    <scope>NUCLEOTIDE SEQUENCE [LARGE SCALE GENOMIC DNA]</scope>
    <source>
        <strain evidence="16 17">NRRL 2496</strain>
    </source>
</reference>
<evidence type="ECO:0000256" key="9">
    <source>
        <dbReference type="ARBA" id="ARBA00022842"/>
    </source>
</evidence>
<keyword evidence="4" id="KW-0540">Nuclease</keyword>
<proteinExistence type="inferred from homology"/>
<dbReference type="Gene3D" id="3.40.50.10130">
    <property type="match status" value="1"/>
</dbReference>
<evidence type="ECO:0000256" key="11">
    <source>
        <dbReference type="ARBA" id="ARBA00023204"/>
    </source>
</evidence>
<evidence type="ECO:0000313" key="17">
    <source>
        <dbReference type="Proteomes" id="UP000242180"/>
    </source>
</evidence>
<dbReference type="CDD" id="cd20085">
    <property type="entry name" value="XPF_nuclease_Mms4"/>
    <property type="match status" value="1"/>
</dbReference>
<dbReference type="PANTHER" id="PTHR21077:SF5">
    <property type="entry name" value="CROSSOVER JUNCTION ENDONUCLEASE MMS4"/>
    <property type="match status" value="1"/>
</dbReference>
<evidence type="ECO:0000259" key="15">
    <source>
        <dbReference type="Pfam" id="PF02732"/>
    </source>
</evidence>
<dbReference type="GO" id="GO:0006302">
    <property type="term" value="P:double-strand break repair"/>
    <property type="evidence" value="ECO:0007669"/>
    <property type="project" value="TreeGrafter"/>
</dbReference>
<comment type="caution">
    <text evidence="16">The sequence shown here is derived from an EMBL/GenBank/DDBJ whole genome shotgun (WGS) entry which is preliminary data.</text>
</comment>
<evidence type="ECO:0000256" key="5">
    <source>
        <dbReference type="ARBA" id="ARBA00022723"/>
    </source>
</evidence>
<keyword evidence="8" id="KW-0378">Hydrolase</keyword>
<dbReference type="InterPro" id="IPR047521">
    <property type="entry name" value="XPF_nuclease_EME1_ascomycetes"/>
</dbReference>
<dbReference type="InterPro" id="IPR033310">
    <property type="entry name" value="Mms4/EME1/EME2"/>
</dbReference>
<comment type="subcellular location">
    <subcellularLocation>
        <location evidence="2">Nucleus</location>
    </subcellularLocation>
</comment>
<evidence type="ECO:0000256" key="10">
    <source>
        <dbReference type="ARBA" id="ARBA00023172"/>
    </source>
</evidence>
<evidence type="ECO:0000256" key="13">
    <source>
        <dbReference type="ARBA" id="ARBA00023254"/>
    </source>
</evidence>
<sequence>MLEKANRLGNSRETVLTDMIVDMDTVFAESTRGTLLQEKLREREAEIHITDRQGLYALSWRRRWESEWNDELDAFLPYPDGQKRVKEEHFLLVFLETKDLCDLVEQGENGLDAWAEKLKESAPRKRIMLMTEGLEIYYRKRRTAKRRDFEQQVLHRLDWSAVDGSGGSNRRRRTQADVDTGLGPTKDDIESALTYLQFMQDVMLVPTNDQAETIDWMVAMTAEIARAPYRMVQRRSRQGPARSGLDASDTWNKMLQEIQLCTPAVAKSVATEYPKLQDLHKAYQAKDTQKDREDMLAHLSVERSAISARDRTVNDAMSKKICTVFTSDDPDEVIT</sequence>
<evidence type="ECO:0000256" key="12">
    <source>
        <dbReference type="ARBA" id="ARBA00023242"/>
    </source>
</evidence>
<accession>A0A1X2HUF6</accession>
<dbReference type="GO" id="GO:0048476">
    <property type="term" value="C:Holliday junction resolvase complex"/>
    <property type="evidence" value="ECO:0007669"/>
    <property type="project" value="InterPro"/>
</dbReference>
<keyword evidence="10" id="KW-0233">DNA recombination</keyword>
<dbReference type="PANTHER" id="PTHR21077">
    <property type="entry name" value="EME1 PROTEIN"/>
    <property type="match status" value="1"/>
</dbReference>
<keyword evidence="7" id="KW-0227">DNA damage</keyword>
<dbReference type="InterPro" id="IPR042530">
    <property type="entry name" value="EME1/EME2_C"/>
</dbReference>
<dbReference type="GO" id="GO:0000712">
    <property type="term" value="P:resolution of meiotic recombination intermediates"/>
    <property type="evidence" value="ECO:0007669"/>
    <property type="project" value="TreeGrafter"/>
</dbReference>
<keyword evidence="12" id="KW-0539">Nucleus</keyword>
<evidence type="ECO:0000256" key="14">
    <source>
        <dbReference type="SAM" id="MobiDB-lite"/>
    </source>
</evidence>
<dbReference type="OMA" id="WNDELDA"/>
<gene>
    <name evidence="16" type="ORF">BCR43DRAFT_39850</name>
</gene>
<dbReference type="GO" id="GO:0003677">
    <property type="term" value="F:DNA binding"/>
    <property type="evidence" value="ECO:0007669"/>
    <property type="project" value="InterPro"/>
</dbReference>
<dbReference type="STRING" id="13706.A0A1X2HUF6"/>
<protein>
    <recommendedName>
        <fullName evidence="15">ERCC4 domain-containing protein</fullName>
    </recommendedName>
</protein>
<keyword evidence="17" id="KW-1185">Reference proteome</keyword>
<dbReference type="InParanoid" id="A0A1X2HUF6"/>
<feature type="region of interest" description="Disordered" evidence="14">
    <location>
        <begin position="164"/>
        <end position="184"/>
    </location>
</feature>
<keyword evidence="11" id="KW-0234">DNA repair</keyword>
<evidence type="ECO:0000313" key="16">
    <source>
        <dbReference type="EMBL" id="ORZ03210.1"/>
    </source>
</evidence>
<dbReference type="GO" id="GO:0046872">
    <property type="term" value="F:metal ion binding"/>
    <property type="evidence" value="ECO:0007669"/>
    <property type="project" value="UniProtKB-KW"/>
</dbReference>
<comment type="cofactor">
    <cofactor evidence="1">
        <name>Mg(2+)</name>
        <dbReference type="ChEBI" id="CHEBI:18420"/>
    </cofactor>
</comment>
<evidence type="ECO:0000256" key="2">
    <source>
        <dbReference type="ARBA" id="ARBA00004123"/>
    </source>
</evidence>
<dbReference type="Gene3D" id="1.10.150.670">
    <property type="entry name" value="Crossover junction endonuclease EME1, DNA-binding domain"/>
    <property type="match status" value="1"/>
</dbReference>
<keyword evidence="6" id="KW-0255">Endonuclease</keyword>
<dbReference type="EMBL" id="MCGN01000001">
    <property type="protein sequence ID" value="ORZ03210.1"/>
    <property type="molecule type" value="Genomic_DNA"/>
</dbReference>
<dbReference type="Pfam" id="PF21292">
    <property type="entry name" value="EME1-MUS81_C"/>
    <property type="match status" value="1"/>
</dbReference>
<dbReference type="GO" id="GO:0005634">
    <property type="term" value="C:nucleus"/>
    <property type="evidence" value="ECO:0007669"/>
    <property type="project" value="UniProtKB-SubCell"/>
</dbReference>
<keyword evidence="5" id="KW-0479">Metal-binding</keyword>
<evidence type="ECO:0000256" key="4">
    <source>
        <dbReference type="ARBA" id="ARBA00022722"/>
    </source>
</evidence>
<feature type="domain" description="ERCC4" evidence="15">
    <location>
        <begin position="59"/>
        <end position="220"/>
    </location>
</feature>
<dbReference type="AlphaFoldDB" id="A0A1X2HUF6"/>
<dbReference type="GO" id="GO:0008821">
    <property type="term" value="F:crossover junction DNA endonuclease activity"/>
    <property type="evidence" value="ECO:0007669"/>
    <property type="project" value="TreeGrafter"/>
</dbReference>
<evidence type="ECO:0000256" key="8">
    <source>
        <dbReference type="ARBA" id="ARBA00022801"/>
    </source>
</evidence>
<name>A0A1X2HUF6_SYNRA</name>
<dbReference type="Pfam" id="PF02732">
    <property type="entry name" value="ERCC4"/>
    <property type="match status" value="1"/>
</dbReference>
<keyword evidence="13" id="KW-0469">Meiosis</keyword>
<dbReference type="InterPro" id="IPR006166">
    <property type="entry name" value="ERCC4_domain"/>
</dbReference>
<keyword evidence="9" id="KW-0460">Magnesium</keyword>
<evidence type="ECO:0000256" key="3">
    <source>
        <dbReference type="ARBA" id="ARBA00005313"/>
    </source>
</evidence>
<dbReference type="GO" id="GO:0031297">
    <property type="term" value="P:replication fork processing"/>
    <property type="evidence" value="ECO:0007669"/>
    <property type="project" value="TreeGrafter"/>
</dbReference>
<evidence type="ECO:0000256" key="7">
    <source>
        <dbReference type="ARBA" id="ARBA00022763"/>
    </source>
</evidence>
<dbReference type="Proteomes" id="UP000242180">
    <property type="component" value="Unassembled WGS sequence"/>
</dbReference>
<dbReference type="GO" id="GO:0031573">
    <property type="term" value="P:mitotic intra-S DNA damage checkpoint signaling"/>
    <property type="evidence" value="ECO:0007669"/>
    <property type="project" value="TreeGrafter"/>
</dbReference>
<evidence type="ECO:0000256" key="6">
    <source>
        <dbReference type="ARBA" id="ARBA00022759"/>
    </source>
</evidence>
<evidence type="ECO:0000256" key="1">
    <source>
        <dbReference type="ARBA" id="ARBA00001946"/>
    </source>
</evidence>
<organism evidence="16 17">
    <name type="scientific">Syncephalastrum racemosum</name>
    <name type="common">Filamentous fungus</name>
    <dbReference type="NCBI Taxonomy" id="13706"/>
    <lineage>
        <taxon>Eukaryota</taxon>
        <taxon>Fungi</taxon>
        <taxon>Fungi incertae sedis</taxon>
        <taxon>Mucoromycota</taxon>
        <taxon>Mucoromycotina</taxon>
        <taxon>Mucoromycetes</taxon>
        <taxon>Mucorales</taxon>
        <taxon>Syncephalastraceae</taxon>
        <taxon>Syncephalastrum</taxon>
    </lineage>
</organism>
<dbReference type="OrthoDB" id="343092at2759"/>